<evidence type="ECO:0000313" key="3">
    <source>
        <dbReference type="Proteomes" id="UP000032430"/>
    </source>
</evidence>
<evidence type="ECO:0000259" key="1">
    <source>
        <dbReference type="Pfam" id="PF05406"/>
    </source>
</evidence>
<dbReference type="InterPro" id="IPR008893">
    <property type="entry name" value="WGR_domain"/>
</dbReference>
<dbReference type="RefSeq" id="WP_052674077.1">
    <property type="nucleotide sequence ID" value="NZ_LN614828.1"/>
</dbReference>
<dbReference type="KEGG" id="lfa:LFA_pA0183"/>
<dbReference type="HOGENOM" id="CLU_1684406_0_0_6"/>
<proteinExistence type="predicted"/>
<dbReference type="Pfam" id="PF05406">
    <property type="entry name" value="WGR"/>
    <property type="match status" value="1"/>
</dbReference>
<reference evidence="3" key="1">
    <citation type="submission" date="2014-09" db="EMBL/GenBank/DDBJ databases">
        <authorList>
            <person name="Gomez-Valero L."/>
        </authorList>
    </citation>
    <scope>NUCLEOTIDE SEQUENCE [LARGE SCALE GENOMIC DNA]</scope>
    <source>
        <strain evidence="3">ATCC700992</strain>
        <plasmid evidence="3">LLAP10_pA</plasmid>
    </source>
</reference>
<geneLocation type="plasmid" evidence="3">
    <name>LLAP10_pA</name>
</geneLocation>
<dbReference type="EMBL" id="LN614828">
    <property type="protein sequence ID" value="CEG59281.1"/>
    <property type="molecule type" value="Genomic_DNA"/>
</dbReference>
<dbReference type="OrthoDB" id="5649668at2"/>
<feature type="domain" description="WGR" evidence="1">
    <location>
        <begin position="30"/>
        <end position="92"/>
    </location>
</feature>
<evidence type="ECO:0000313" key="2">
    <source>
        <dbReference type="EMBL" id="CEG59281.1"/>
    </source>
</evidence>
<dbReference type="InterPro" id="IPR036930">
    <property type="entry name" value="WGR_dom_sf"/>
</dbReference>
<dbReference type="Proteomes" id="UP000032430">
    <property type="component" value="Plasmid II"/>
</dbReference>
<dbReference type="SUPFAM" id="SSF142921">
    <property type="entry name" value="WGR domain-like"/>
    <property type="match status" value="1"/>
</dbReference>
<dbReference type="InterPro" id="IPR049809">
    <property type="entry name" value="YehF/YfeS-like_WGR"/>
</dbReference>
<dbReference type="CDD" id="cd07996">
    <property type="entry name" value="WGR_MMR_like"/>
    <property type="match status" value="1"/>
</dbReference>
<gene>
    <name evidence="2" type="ORF">LFA_pA0183</name>
</gene>
<accession>A0A098GCT8</accession>
<dbReference type="AlphaFoldDB" id="A0A098GCT8"/>
<keyword evidence="3" id="KW-1185">Reference proteome</keyword>
<name>A0A098GCT8_9GAMM</name>
<sequence length="156" mass="18350">MQMPWFTALPFVHLIHFYPIEAYHDARFEKDTRYYVIRLSKDLLEDWVITLINGRIKSKLGQSRTLSFANFNEAFEHFCLLTKVRHQRGYQLKTFVCDNALLLYLLPFSVITENNKKKLADAKTVKNENRRTMQSLALLKISSSSQATYQQMGFSF</sequence>
<protein>
    <recommendedName>
        <fullName evidence="1">WGR domain-containing protein</fullName>
    </recommendedName>
</protein>
<organism evidence="2 3">
    <name type="scientific">Legionella fallonii LLAP-10</name>
    <dbReference type="NCBI Taxonomy" id="1212491"/>
    <lineage>
        <taxon>Bacteria</taxon>
        <taxon>Pseudomonadati</taxon>
        <taxon>Pseudomonadota</taxon>
        <taxon>Gammaproteobacteria</taxon>
        <taxon>Legionellales</taxon>
        <taxon>Legionellaceae</taxon>
        <taxon>Legionella</taxon>
    </lineage>
</organism>
<keyword evidence="2" id="KW-0614">Plasmid</keyword>